<dbReference type="RefSeq" id="WP_131584373.1">
    <property type="nucleotide sequence ID" value="NZ_SJZJ01000019.1"/>
</dbReference>
<dbReference type="GO" id="GO:0006310">
    <property type="term" value="P:DNA recombination"/>
    <property type="evidence" value="ECO:0007669"/>
    <property type="project" value="InterPro"/>
</dbReference>
<dbReference type="OrthoDB" id="3191611at2"/>
<dbReference type="EMBL" id="SJZJ01000019">
    <property type="protein sequence ID" value="TCJ23041.1"/>
    <property type="molecule type" value="Genomic_DNA"/>
</dbReference>
<dbReference type="GO" id="GO:0003677">
    <property type="term" value="F:DNA binding"/>
    <property type="evidence" value="ECO:0007669"/>
    <property type="project" value="InterPro"/>
</dbReference>
<sequence length="233" mass="25135">MNEIATVSHGSSLTLTGDQEFWTDKQVAALRQLGVDRATNGDLAVFMHVAQRTGLDPFAKQIYMVERQGKQTIQTGIDGFRLVARRSVDASGESLSISGGEWCGPDGQWLDVWLASHPPAAARVTVERGGHTFVGVALLQEYIQRKRDGDPNAQWSQRPAHMLAKCAEALALRKAFPMDLSGVYTDDELGQAEARVSSRTRSSVADVLADEAAVVEGEIVPDGVAPETGEVMS</sequence>
<dbReference type="AlphaFoldDB" id="A0A4R1BYE4"/>
<evidence type="ECO:0000313" key="2">
    <source>
        <dbReference type="Proteomes" id="UP000295453"/>
    </source>
</evidence>
<keyword evidence="2" id="KW-1185">Reference proteome</keyword>
<comment type="caution">
    <text evidence="1">The sequence shown here is derived from an EMBL/GenBank/DDBJ whole genome shotgun (WGS) entry which is preliminary data.</text>
</comment>
<protein>
    <submittedName>
        <fullName evidence="1">Phage recombination protein Bet</fullName>
    </submittedName>
</protein>
<name>A0A4R1BYE4_9ACTN</name>
<gene>
    <name evidence="1" type="primary">bet</name>
    <name evidence="1" type="ORF">EPD65_11810</name>
</gene>
<accession>A0A4R1BYE4</accession>
<reference evidence="1 2" key="1">
    <citation type="submission" date="2019-03" db="EMBL/GenBank/DDBJ databases">
        <authorList>
            <person name="Kim M.K.M."/>
        </authorList>
    </citation>
    <scope>NUCLEOTIDE SEQUENCE [LARGE SCALE GENOMIC DNA]</scope>
    <source>
        <strain evidence="1 2">18JY15-6</strain>
    </source>
</reference>
<dbReference type="InterPro" id="IPR018330">
    <property type="entry name" value="RecT_fam"/>
</dbReference>
<dbReference type="NCBIfam" id="TIGR01913">
    <property type="entry name" value="bet_lambda"/>
    <property type="match status" value="1"/>
</dbReference>
<proteinExistence type="predicted"/>
<dbReference type="InterPro" id="IPR010183">
    <property type="entry name" value="Phage_lambda_Bet"/>
</dbReference>
<organism evidence="1 2">
    <name type="scientific">Nocardioides jejuensis</name>
    <dbReference type="NCBI Taxonomy" id="2502782"/>
    <lineage>
        <taxon>Bacteria</taxon>
        <taxon>Bacillati</taxon>
        <taxon>Actinomycetota</taxon>
        <taxon>Actinomycetes</taxon>
        <taxon>Propionibacteriales</taxon>
        <taxon>Nocardioidaceae</taxon>
        <taxon>Nocardioides</taxon>
    </lineage>
</organism>
<dbReference type="Pfam" id="PF03837">
    <property type="entry name" value="RecT"/>
    <property type="match status" value="1"/>
</dbReference>
<evidence type="ECO:0000313" key="1">
    <source>
        <dbReference type="EMBL" id="TCJ23041.1"/>
    </source>
</evidence>
<dbReference type="Proteomes" id="UP000295453">
    <property type="component" value="Unassembled WGS sequence"/>
</dbReference>